<dbReference type="SUPFAM" id="SSF69118">
    <property type="entry name" value="AhpD-like"/>
    <property type="match status" value="1"/>
</dbReference>
<protein>
    <submittedName>
        <fullName evidence="2">Carboxymuconolactone decarboxylase</fullName>
    </submittedName>
</protein>
<dbReference type="Gene3D" id="1.20.1290.10">
    <property type="entry name" value="AhpD-like"/>
    <property type="match status" value="1"/>
</dbReference>
<sequence>MELDQKTTLLIQISAAAATNALASLRSAVTDAKALGVPNETLRQAIELALEIQQQPLSHTQHLMNQLLREPIKKGTSKQDGSSPAPHVHGPGCSCGHHHHHN</sequence>
<proteinExistence type="predicted"/>
<name>A0A098B1U3_DESHA</name>
<dbReference type="RefSeq" id="WP_011460215.1">
    <property type="nucleotide sequence ID" value="NZ_JAYFNZ010000017.1"/>
</dbReference>
<evidence type="ECO:0000256" key="1">
    <source>
        <dbReference type="SAM" id="MobiDB-lite"/>
    </source>
</evidence>
<organism evidence="2">
    <name type="scientific">Desulfitobacterium hafniense</name>
    <name type="common">Desulfitobacterium frappieri</name>
    <dbReference type="NCBI Taxonomy" id="49338"/>
    <lineage>
        <taxon>Bacteria</taxon>
        <taxon>Bacillati</taxon>
        <taxon>Bacillota</taxon>
        <taxon>Clostridia</taxon>
        <taxon>Eubacteriales</taxon>
        <taxon>Desulfitobacteriaceae</taxon>
        <taxon>Desulfitobacterium</taxon>
    </lineage>
</organism>
<reference evidence="2" key="1">
    <citation type="submission" date="2014-07" db="EMBL/GenBank/DDBJ databases">
        <authorList>
            <person name="Hornung V.Bastian."/>
        </authorList>
    </citation>
    <scope>NUCLEOTIDE SEQUENCE</scope>
    <source>
        <strain evidence="2">PCE-S</strain>
    </source>
</reference>
<accession>A0A098B1U3</accession>
<evidence type="ECO:0000313" key="2">
    <source>
        <dbReference type="EMBL" id="CDX02340.1"/>
    </source>
</evidence>
<feature type="compositionally biased region" description="Low complexity" evidence="1">
    <location>
        <begin position="86"/>
        <end position="95"/>
    </location>
</feature>
<dbReference type="EMBL" id="LK996017">
    <property type="protein sequence ID" value="CDX02340.1"/>
    <property type="molecule type" value="Genomic_DNA"/>
</dbReference>
<dbReference type="AlphaFoldDB" id="A0A098B1U3"/>
<gene>
    <name evidence="2" type="ORF">DPCES_2453</name>
</gene>
<dbReference type="PATRIC" id="fig|49338.4.peg.2637"/>
<dbReference type="InterPro" id="IPR029032">
    <property type="entry name" value="AhpD-like"/>
</dbReference>
<dbReference type="OMA" id="PITHMTH"/>
<feature type="region of interest" description="Disordered" evidence="1">
    <location>
        <begin position="70"/>
        <end position="102"/>
    </location>
</feature>